<sequence>MQAWVFSGYSSFLPQFQNMTDRLISLSKLPLGQTTTHTNSQLCVSVLPFDGLATCPGCTPPLSGRLLEIGTSYPTNQCGRSGYRKWMDELNCSSQWVVNIFITVYGFRSDLHQSIRLKVSE</sequence>
<proteinExistence type="predicted"/>
<comment type="caution">
    <text evidence="1">The sequence shown here is derived from an EMBL/GenBank/DDBJ whole genome shotgun (WGS) entry which is preliminary data.</text>
</comment>
<dbReference type="Proteomes" id="UP001482620">
    <property type="component" value="Unassembled WGS sequence"/>
</dbReference>
<protein>
    <submittedName>
        <fullName evidence="1">Uncharacterized protein</fullName>
    </submittedName>
</protein>
<organism evidence="1 2">
    <name type="scientific">Ilyodon furcidens</name>
    <name type="common">goldbreast splitfin</name>
    <dbReference type="NCBI Taxonomy" id="33524"/>
    <lineage>
        <taxon>Eukaryota</taxon>
        <taxon>Metazoa</taxon>
        <taxon>Chordata</taxon>
        <taxon>Craniata</taxon>
        <taxon>Vertebrata</taxon>
        <taxon>Euteleostomi</taxon>
        <taxon>Actinopterygii</taxon>
        <taxon>Neopterygii</taxon>
        <taxon>Teleostei</taxon>
        <taxon>Neoteleostei</taxon>
        <taxon>Acanthomorphata</taxon>
        <taxon>Ovalentaria</taxon>
        <taxon>Atherinomorphae</taxon>
        <taxon>Cyprinodontiformes</taxon>
        <taxon>Goodeidae</taxon>
        <taxon>Ilyodon</taxon>
    </lineage>
</organism>
<evidence type="ECO:0000313" key="1">
    <source>
        <dbReference type="EMBL" id="MEQ2246353.1"/>
    </source>
</evidence>
<keyword evidence="2" id="KW-1185">Reference proteome</keyword>
<accession>A0ABV0UR12</accession>
<evidence type="ECO:0000313" key="2">
    <source>
        <dbReference type="Proteomes" id="UP001482620"/>
    </source>
</evidence>
<dbReference type="EMBL" id="JAHRIQ010077904">
    <property type="protein sequence ID" value="MEQ2246353.1"/>
    <property type="molecule type" value="Genomic_DNA"/>
</dbReference>
<gene>
    <name evidence="1" type="ORF">ILYODFUR_037560</name>
</gene>
<reference evidence="1 2" key="1">
    <citation type="submission" date="2021-06" db="EMBL/GenBank/DDBJ databases">
        <authorList>
            <person name="Palmer J.M."/>
        </authorList>
    </citation>
    <scope>NUCLEOTIDE SEQUENCE [LARGE SCALE GENOMIC DNA]</scope>
    <source>
        <strain evidence="2">if_2019</strain>
        <tissue evidence="1">Muscle</tissue>
    </source>
</reference>
<name>A0ABV0UR12_9TELE</name>